<comment type="catalytic activity">
    <reaction evidence="1 9">
        <text>a 4-O-methyl-thymidine in DNA + L-cysteinyl-[protein] = a thymidine in DNA + S-methyl-L-cysteinyl-[protein]</text>
        <dbReference type="Rhea" id="RHEA:53428"/>
        <dbReference type="Rhea" id="RHEA-COMP:10131"/>
        <dbReference type="Rhea" id="RHEA-COMP:10132"/>
        <dbReference type="Rhea" id="RHEA-COMP:13555"/>
        <dbReference type="Rhea" id="RHEA-COMP:13556"/>
        <dbReference type="ChEBI" id="CHEBI:29950"/>
        <dbReference type="ChEBI" id="CHEBI:82612"/>
        <dbReference type="ChEBI" id="CHEBI:137386"/>
        <dbReference type="ChEBI" id="CHEBI:137387"/>
        <dbReference type="EC" id="2.1.1.63"/>
    </reaction>
</comment>
<keyword evidence="13" id="KW-1185">Reference proteome</keyword>
<dbReference type="Gene3D" id="3.30.160.70">
    <property type="entry name" value="Methylated DNA-protein cysteine methyltransferase domain"/>
    <property type="match status" value="1"/>
</dbReference>
<dbReference type="EMBL" id="RQJX01000001">
    <property type="protein sequence ID" value="RQN10158.1"/>
    <property type="molecule type" value="Genomic_DNA"/>
</dbReference>
<dbReference type="PROSITE" id="PS00374">
    <property type="entry name" value="MGMT"/>
    <property type="match status" value="1"/>
</dbReference>
<feature type="domain" description="Methylated-DNA-[protein]-cysteine S-methyltransferase DNA binding" evidence="10">
    <location>
        <begin position="69"/>
        <end position="149"/>
    </location>
</feature>
<dbReference type="AlphaFoldDB" id="A0A3N6X975"/>
<dbReference type="PANTHER" id="PTHR10815:SF5">
    <property type="entry name" value="METHYLATED-DNA--PROTEIN-CYSTEINE METHYLTRANSFERASE"/>
    <property type="match status" value="1"/>
</dbReference>
<accession>A0A3N6X975</accession>
<reference evidence="12 13" key="1">
    <citation type="submission" date="2018-11" db="EMBL/GenBank/DDBJ databases">
        <authorList>
            <person name="Li F."/>
        </authorList>
    </citation>
    <scope>NUCLEOTIDE SEQUENCE [LARGE SCALE GENOMIC DNA]</scope>
    <source>
        <strain evidence="12 13">YS17T</strain>
    </source>
</reference>
<name>A0A3N6X975_9ACTN</name>
<dbReference type="GO" id="GO:0032259">
    <property type="term" value="P:methylation"/>
    <property type="evidence" value="ECO:0007669"/>
    <property type="project" value="UniProtKB-KW"/>
</dbReference>
<dbReference type="Pfam" id="PF01035">
    <property type="entry name" value="DNA_binding_1"/>
    <property type="match status" value="1"/>
</dbReference>
<dbReference type="Gene3D" id="1.10.10.10">
    <property type="entry name" value="Winged helix-like DNA-binding domain superfamily/Winged helix DNA-binding domain"/>
    <property type="match status" value="1"/>
</dbReference>
<evidence type="ECO:0000259" key="10">
    <source>
        <dbReference type="Pfam" id="PF01035"/>
    </source>
</evidence>
<feature type="domain" description="Methylguanine DNA methyltransferase ribonuclease-like" evidence="11">
    <location>
        <begin position="6"/>
        <end position="64"/>
    </location>
</feature>
<keyword evidence="5 9" id="KW-0808">Transferase</keyword>
<evidence type="ECO:0000256" key="3">
    <source>
        <dbReference type="ARBA" id="ARBA00022490"/>
    </source>
</evidence>
<dbReference type="EC" id="2.1.1.63" evidence="9"/>
<evidence type="ECO:0000313" key="13">
    <source>
        <dbReference type="Proteomes" id="UP000275225"/>
    </source>
</evidence>
<dbReference type="InterPro" id="IPR001497">
    <property type="entry name" value="MethylDNA_cys_MeTrfase_AS"/>
</dbReference>
<dbReference type="HAMAP" id="MF_00772">
    <property type="entry name" value="OGT"/>
    <property type="match status" value="1"/>
</dbReference>
<evidence type="ECO:0000256" key="6">
    <source>
        <dbReference type="ARBA" id="ARBA00022763"/>
    </source>
</evidence>
<evidence type="ECO:0000313" key="12">
    <source>
        <dbReference type="EMBL" id="RQN10158.1"/>
    </source>
</evidence>
<evidence type="ECO:0000256" key="2">
    <source>
        <dbReference type="ARBA" id="ARBA00008711"/>
    </source>
</evidence>
<feature type="active site" description="Nucleophile; methyl group acceptor" evidence="9">
    <location>
        <position position="121"/>
    </location>
</feature>
<dbReference type="PANTHER" id="PTHR10815">
    <property type="entry name" value="METHYLATED-DNA--PROTEIN-CYSTEINE METHYLTRANSFERASE"/>
    <property type="match status" value="1"/>
</dbReference>
<comment type="caution">
    <text evidence="12">The sequence shown here is derived from an EMBL/GenBank/DDBJ whole genome shotgun (WGS) entry which is preliminary data.</text>
</comment>
<keyword evidence="3 9" id="KW-0963">Cytoplasm</keyword>
<dbReference type="Pfam" id="PF02870">
    <property type="entry name" value="Methyltransf_1N"/>
    <property type="match status" value="1"/>
</dbReference>
<protein>
    <recommendedName>
        <fullName evidence="9">Methylated-DNA--protein-cysteine methyltransferase</fullName>
        <ecNumber evidence="9">2.1.1.63</ecNumber>
    </recommendedName>
    <alternativeName>
        <fullName evidence="9">6-O-methylguanine-DNA methyltransferase</fullName>
        <shortName evidence="9">MGMT</shortName>
    </alternativeName>
    <alternativeName>
        <fullName evidence="9">O-6-methylguanine-DNA-alkyltransferase</fullName>
    </alternativeName>
</protein>
<dbReference type="Proteomes" id="UP000275225">
    <property type="component" value="Unassembled WGS sequence"/>
</dbReference>
<evidence type="ECO:0000256" key="4">
    <source>
        <dbReference type="ARBA" id="ARBA00022603"/>
    </source>
</evidence>
<dbReference type="GO" id="GO:0005737">
    <property type="term" value="C:cytoplasm"/>
    <property type="evidence" value="ECO:0007669"/>
    <property type="project" value="UniProtKB-SubCell"/>
</dbReference>
<dbReference type="InterPro" id="IPR008332">
    <property type="entry name" value="MethylG_MeTrfase_N"/>
</dbReference>
<comment type="subcellular location">
    <subcellularLocation>
        <location evidence="9">Cytoplasm</location>
    </subcellularLocation>
</comment>
<evidence type="ECO:0000256" key="7">
    <source>
        <dbReference type="ARBA" id="ARBA00023204"/>
    </source>
</evidence>
<dbReference type="InterPro" id="IPR036388">
    <property type="entry name" value="WH-like_DNA-bd_sf"/>
</dbReference>
<gene>
    <name evidence="12" type="ORF">EHW97_01325</name>
</gene>
<evidence type="ECO:0000256" key="5">
    <source>
        <dbReference type="ARBA" id="ARBA00022679"/>
    </source>
</evidence>
<keyword evidence="7 9" id="KW-0234">DNA repair</keyword>
<comment type="miscellaneous">
    <text evidence="9">This enzyme catalyzes only one turnover and therefore is not strictly catalytic. According to one definition, an enzyme is a biocatalyst that acts repeatedly and over many reaction cycles.</text>
</comment>
<dbReference type="InterPro" id="IPR036631">
    <property type="entry name" value="MGMT_N_sf"/>
</dbReference>
<evidence type="ECO:0000256" key="8">
    <source>
        <dbReference type="ARBA" id="ARBA00049348"/>
    </source>
</evidence>
<comment type="similarity">
    <text evidence="2 9">Belongs to the MGMT family.</text>
</comment>
<dbReference type="InterPro" id="IPR036217">
    <property type="entry name" value="MethylDNA_cys_MeTrfase_DNAb"/>
</dbReference>
<dbReference type="SUPFAM" id="SSF46767">
    <property type="entry name" value="Methylated DNA-protein cysteine methyltransferase, C-terminal domain"/>
    <property type="match status" value="1"/>
</dbReference>
<dbReference type="InterPro" id="IPR014048">
    <property type="entry name" value="MethylDNA_cys_MeTrfase_DNA-bd"/>
</dbReference>
<sequence>MSTRWMDSPIGGLRIHVAAGLVTRIEFDAQRRGRRIDDLLLDCAEAQLREYFAGERREFDLPLANDGTEFQQKVWNALRSIPYGQTATYGEIAARLGYTPGISRAVGAANGANPIPIVVPCHRVIGADGTLTGYAGGVERKRVLLELEQPALF</sequence>
<dbReference type="GO" id="GO:0006307">
    <property type="term" value="P:DNA alkylation repair"/>
    <property type="evidence" value="ECO:0007669"/>
    <property type="project" value="UniProtKB-UniRule"/>
</dbReference>
<dbReference type="GO" id="GO:0003908">
    <property type="term" value="F:methylated-DNA-[protein]-cysteine S-methyltransferase activity"/>
    <property type="evidence" value="ECO:0007669"/>
    <property type="project" value="UniProtKB-UniRule"/>
</dbReference>
<keyword evidence="6 9" id="KW-0227">DNA damage</keyword>
<evidence type="ECO:0000256" key="9">
    <source>
        <dbReference type="HAMAP-Rule" id="MF_00772"/>
    </source>
</evidence>
<dbReference type="OrthoDB" id="9802228at2"/>
<dbReference type="InterPro" id="IPR023546">
    <property type="entry name" value="MGMT"/>
</dbReference>
<comment type="function">
    <text evidence="9">Involved in the cellular defense against the biological effects of O6-methylguanine (O6-MeG) and O4-methylthymine (O4-MeT) in DNA. Repairs the methylated nucleobase in DNA by stoichiometrically transferring the methyl group to a cysteine residue in the enzyme. This is a suicide reaction: the enzyme is irreversibly inactivated.</text>
</comment>
<proteinExistence type="inferred from homology"/>
<dbReference type="FunFam" id="1.10.10.10:FF:000214">
    <property type="entry name" value="Methylated-DNA--protein-cysteine methyltransferase"/>
    <property type="match status" value="1"/>
</dbReference>
<comment type="catalytic activity">
    <reaction evidence="8 9">
        <text>a 6-O-methyl-2'-deoxyguanosine in DNA + L-cysteinyl-[protein] = S-methyl-L-cysteinyl-[protein] + a 2'-deoxyguanosine in DNA</text>
        <dbReference type="Rhea" id="RHEA:24000"/>
        <dbReference type="Rhea" id="RHEA-COMP:10131"/>
        <dbReference type="Rhea" id="RHEA-COMP:10132"/>
        <dbReference type="Rhea" id="RHEA-COMP:11367"/>
        <dbReference type="Rhea" id="RHEA-COMP:11368"/>
        <dbReference type="ChEBI" id="CHEBI:29950"/>
        <dbReference type="ChEBI" id="CHEBI:82612"/>
        <dbReference type="ChEBI" id="CHEBI:85445"/>
        <dbReference type="ChEBI" id="CHEBI:85448"/>
        <dbReference type="EC" id="2.1.1.63"/>
    </reaction>
</comment>
<evidence type="ECO:0000259" key="11">
    <source>
        <dbReference type="Pfam" id="PF02870"/>
    </source>
</evidence>
<dbReference type="NCBIfam" id="TIGR00589">
    <property type="entry name" value="ogt"/>
    <property type="match status" value="1"/>
</dbReference>
<keyword evidence="4 9" id="KW-0489">Methyltransferase</keyword>
<organism evidence="12 13">
    <name type="scientific">Aeromicrobium camelliae</name>
    <dbReference type="NCBI Taxonomy" id="1538144"/>
    <lineage>
        <taxon>Bacteria</taxon>
        <taxon>Bacillati</taxon>
        <taxon>Actinomycetota</taxon>
        <taxon>Actinomycetes</taxon>
        <taxon>Propionibacteriales</taxon>
        <taxon>Nocardioidaceae</taxon>
        <taxon>Aeromicrobium</taxon>
    </lineage>
</organism>
<dbReference type="CDD" id="cd06445">
    <property type="entry name" value="ATase"/>
    <property type="match status" value="1"/>
</dbReference>
<evidence type="ECO:0000256" key="1">
    <source>
        <dbReference type="ARBA" id="ARBA00001286"/>
    </source>
</evidence>
<dbReference type="SUPFAM" id="SSF53155">
    <property type="entry name" value="Methylated DNA-protein cysteine methyltransferase domain"/>
    <property type="match status" value="1"/>
</dbReference>
<dbReference type="RefSeq" id="WP_124235354.1">
    <property type="nucleotide sequence ID" value="NZ_JBHUFI010000007.1"/>
</dbReference>